<dbReference type="InterPro" id="IPR013656">
    <property type="entry name" value="PAS_4"/>
</dbReference>
<evidence type="ECO:0000256" key="6">
    <source>
        <dbReference type="SAM" id="Coils"/>
    </source>
</evidence>
<evidence type="ECO:0000259" key="8">
    <source>
        <dbReference type="PROSITE" id="PS50109"/>
    </source>
</evidence>
<dbReference type="Proteomes" id="UP000032611">
    <property type="component" value="Chromosome"/>
</dbReference>
<feature type="compositionally biased region" description="Basic and acidic residues" evidence="7">
    <location>
        <begin position="270"/>
        <end position="284"/>
    </location>
</feature>
<evidence type="ECO:0000256" key="3">
    <source>
        <dbReference type="ARBA" id="ARBA00022679"/>
    </source>
</evidence>
<proteinExistence type="predicted"/>
<dbReference type="InterPro" id="IPR003661">
    <property type="entry name" value="HisK_dim/P_dom"/>
</dbReference>
<dbReference type="GO" id="GO:0000155">
    <property type="term" value="F:phosphorelay sensor kinase activity"/>
    <property type="evidence" value="ECO:0007669"/>
    <property type="project" value="InterPro"/>
</dbReference>
<dbReference type="PATRIC" id="fig|1486262.3.peg.2333"/>
<sequence length="941" mass="100553">MSTIAPPFIAFATHPALRGRFVSARPLVAIHAQSGAIAFANAAGARFFGRGTVAALVDDGPSQEQVVFRQFIVASAGLQEPGDIRTFSIHVARGFRRIAMDVTASLFVLGGERYALLEGPLPQESAIQSLVAGFAPEEAHLAVIGSDGAMRAQSPGFEGTGIDADLLRDAFGDLAAGADTYVERLVTTENGIWPLALGRLSSDLFLLVVSAELADEIASQAAALSTEEAAEPAGQRSARDAIAAIDESLGVLLRAEEEEPAPTNPVIRKVPGEPAHRPEAEDPATERPLRFVWRTDGDGRISEVSGELAEAVGAEMADIIGRHFEELERDPGVIGAAAIARLMDETGTWSGRTVDWPVSGTDTVVPVDLAALPTFTRERHFDGFRGFGLVRRGEERQRPAPVAPQPKAEPAPGLTENERHALDEIASRLRAIDAGNDIDATEDAPVIRRRVAAPSEAAASPPGLDAAHVDTETDAMLIQSGAVVRHANPAFFMLSGYGSLDAVIAAGGTDALVERGRDDRLFLITADGTRLAVSLHLQAVDWQGQRALALTLRPETAIMPSRPAPDTEEVDELGAILETATDGIVTIDTAGNIRTLSTAAGALFGVESENVTGTAFASLFAEESRNAVENHLDRLLNGRAGDLMHEGMEVIGRESSGGLIPLFMTLGRLPRGACAILRDITGSKQREDDLRAARREARDAEEERNRYRTALRHELRQPLEAIISLSETMDEEAFGPVGDQRYHAIAREIGEKSRHARVVVGRLLGEPERDWQPQKPAPVAERRPPPQEAAPVHAAALVNDAIAEAVSVVQPRANARRIIIRAALSPSLAETPSDTETLKQIALELLQEAIHFTPAGGQVVVSTAIAASGETALRFRDNGIAPSRRRSPTADGESNGENPRLARARRLAEGLGARFLVHAVPNEGMLVEVFLPSKEVRSLHY</sequence>
<dbReference type="PROSITE" id="PS50109">
    <property type="entry name" value="HIS_KIN"/>
    <property type="match status" value="1"/>
</dbReference>
<evidence type="ECO:0000256" key="4">
    <source>
        <dbReference type="ARBA" id="ARBA00022777"/>
    </source>
</evidence>
<dbReference type="InterPro" id="IPR035965">
    <property type="entry name" value="PAS-like_dom_sf"/>
</dbReference>
<dbReference type="InterPro" id="IPR050351">
    <property type="entry name" value="BphY/WalK/GraS-like"/>
</dbReference>
<dbReference type="Gene3D" id="3.30.565.10">
    <property type="entry name" value="Histidine kinase-like ATPase, C-terminal domain"/>
    <property type="match status" value="1"/>
</dbReference>
<comment type="catalytic activity">
    <reaction evidence="1">
        <text>ATP + protein L-histidine = ADP + protein N-phospho-L-histidine.</text>
        <dbReference type="EC" id="2.7.13.3"/>
    </reaction>
</comment>
<dbReference type="GO" id="GO:0016020">
    <property type="term" value="C:membrane"/>
    <property type="evidence" value="ECO:0007669"/>
    <property type="project" value="UniProtKB-SubCell"/>
</dbReference>
<dbReference type="InterPro" id="IPR000014">
    <property type="entry name" value="PAS"/>
</dbReference>
<evidence type="ECO:0000256" key="7">
    <source>
        <dbReference type="SAM" id="MobiDB-lite"/>
    </source>
</evidence>
<dbReference type="GO" id="GO:0030295">
    <property type="term" value="F:protein kinase activator activity"/>
    <property type="evidence" value="ECO:0007669"/>
    <property type="project" value="TreeGrafter"/>
</dbReference>
<dbReference type="InterPro" id="IPR005467">
    <property type="entry name" value="His_kinase_dom"/>
</dbReference>
<feature type="domain" description="Histidine kinase" evidence="8">
    <location>
        <begin position="710"/>
        <end position="935"/>
    </location>
</feature>
<feature type="domain" description="PAS" evidence="9">
    <location>
        <begin position="569"/>
        <end position="639"/>
    </location>
</feature>
<dbReference type="HOGENOM" id="CLU_000445_23_0_5"/>
<dbReference type="PROSITE" id="PS50112">
    <property type="entry name" value="PAS"/>
    <property type="match status" value="1"/>
</dbReference>
<dbReference type="SUPFAM" id="SSF55874">
    <property type="entry name" value="ATPase domain of HSP90 chaperone/DNA topoisomerase II/histidine kinase"/>
    <property type="match status" value="1"/>
</dbReference>
<dbReference type="STRING" id="1486262.TM49_11265"/>
<dbReference type="Gene3D" id="3.30.450.20">
    <property type="entry name" value="PAS domain"/>
    <property type="match status" value="1"/>
</dbReference>
<dbReference type="PANTHER" id="PTHR42878:SF14">
    <property type="entry name" value="OSMOLARITY TWO-COMPONENT SYSTEM PROTEIN SSK1"/>
    <property type="match status" value="1"/>
</dbReference>
<dbReference type="AlphaFoldDB" id="A0A0D5LPS1"/>
<dbReference type="InterPro" id="IPR036890">
    <property type="entry name" value="HATPase_C_sf"/>
</dbReference>
<dbReference type="PANTHER" id="PTHR42878">
    <property type="entry name" value="TWO-COMPONENT HISTIDINE KINASE"/>
    <property type="match status" value="1"/>
</dbReference>
<organism evidence="10 11">
    <name type="scientific">Martelella endophytica</name>
    <dbReference type="NCBI Taxonomy" id="1486262"/>
    <lineage>
        <taxon>Bacteria</taxon>
        <taxon>Pseudomonadati</taxon>
        <taxon>Pseudomonadota</taxon>
        <taxon>Alphaproteobacteria</taxon>
        <taxon>Hyphomicrobiales</taxon>
        <taxon>Aurantimonadaceae</taxon>
        <taxon>Martelella</taxon>
    </lineage>
</organism>
<keyword evidence="4" id="KW-0418">Kinase</keyword>
<reference evidence="10 11" key="1">
    <citation type="journal article" date="2015" name="Genome Announc.">
        <title>Complete genome sequence of Martelella endophytica YC6887, which has antifungal activity associated with a halophyte.</title>
        <authorList>
            <person name="Khan A."/>
            <person name="Khan H."/>
            <person name="Chung E.J."/>
            <person name="Hossain M.T."/>
            <person name="Chung Y.R."/>
        </authorList>
    </citation>
    <scope>NUCLEOTIDE SEQUENCE [LARGE SCALE GENOMIC DNA]</scope>
    <source>
        <strain evidence="10">YC6887</strain>
    </source>
</reference>
<keyword evidence="11" id="KW-1185">Reference proteome</keyword>
<feature type="region of interest" description="Disordered" evidence="7">
    <location>
        <begin position="258"/>
        <end position="284"/>
    </location>
</feature>
<dbReference type="GO" id="GO:0007234">
    <property type="term" value="P:osmosensory signaling via phosphorelay pathway"/>
    <property type="evidence" value="ECO:0007669"/>
    <property type="project" value="TreeGrafter"/>
</dbReference>
<accession>A0A0D5LPS1</accession>
<evidence type="ECO:0000313" key="10">
    <source>
        <dbReference type="EMBL" id="AJY46126.1"/>
    </source>
</evidence>
<feature type="region of interest" description="Disordered" evidence="7">
    <location>
        <begin position="392"/>
        <end position="417"/>
    </location>
</feature>
<dbReference type="SUPFAM" id="SSF55785">
    <property type="entry name" value="PYP-like sensor domain (PAS domain)"/>
    <property type="match status" value="1"/>
</dbReference>
<dbReference type="NCBIfam" id="TIGR00229">
    <property type="entry name" value="sensory_box"/>
    <property type="match status" value="1"/>
</dbReference>
<evidence type="ECO:0000256" key="2">
    <source>
        <dbReference type="ARBA" id="ARBA00012438"/>
    </source>
</evidence>
<name>A0A0D5LPS1_MAREN</name>
<keyword evidence="3" id="KW-0808">Transferase</keyword>
<feature type="coiled-coil region" evidence="6">
    <location>
        <begin position="683"/>
        <end position="717"/>
    </location>
</feature>
<dbReference type="KEGG" id="mey:TM49_11265"/>
<evidence type="ECO:0000256" key="1">
    <source>
        <dbReference type="ARBA" id="ARBA00000085"/>
    </source>
</evidence>
<dbReference type="SUPFAM" id="SSF47384">
    <property type="entry name" value="Homodimeric domain of signal transducing histidine kinase"/>
    <property type="match status" value="1"/>
</dbReference>
<evidence type="ECO:0000259" key="9">
    <source>
        <dbReference type="PROSITE" id="PS50112"/>
    </source>
</evidence>
<dbReference type="Pfam" id="PF08448">
    <property type="entry name" value="PAS_4"/>
    <property type="match status" value="1"/>
</dbReference>
<gene>
    <name evidence="10" type="ORF">TM49_11265</name>
</gene>
<dbReference type="RefSeq" id="WP_045681333.1">
    <property type="nucleotide sequence ID" value="NZ_CP010803.1"/>
</dbReference>
<dbReference type="GO" id="GO:0000156">
    <property type="term" value="F:phosphorelay response regulator activity"/>
    <property type="evidence" value="ECO:0007669"/>
    <property type="project" value="TreeGrafter"/>
</dbReference>
<dbReference type="CDD" id="cd00082">
    <property type="entry name" value="HisKA"/>
    <property type="match status" value="1"/>
</dbReference>
<dbReference type="InterPro" id="IPR036097">
    <property type="entry name" value="HisK_dim/P_sf"/>
</dbReference>
<dbReference type="OrthoDB" id="9801651at2"/>
<protein>
    <recommendedName>
        <fullName evidence="2">histidine kinase</fullName>
        <ecNumber evidence="2">2.7.13.3</ecNumber>
    </recommendedName>
</protein>
<dbReference type="CDD" id="cd00130">
    <property type="entry name" value="PAS"/>
    <property type="match status" value="1"/>
</dbReference>
<dbReference type="EC" id="2.7.13.3" evidence="2"/>
<feature type="region of interest" description="Disordered" evidence="7">
    <location>
        <begin position="876"/>
        <end position="900"/>
    </location>
</feature>
<dbReference type="SMART" id="SM00091">
    <property type="entry name" value="PAS"/>
    <property type="match status" value="3"/>
</dbReference>
<evidence type="ECO:0000256" key="5">
    <source>
        <dbReference type="ARBA" id="ARBA00023136"/>
    </source>
</evidence>
<dbReference type="Gene3D" id="1.10.287.130">
    <property type="match status" value="1"/>
</dbReference>
<keyword evidence="5" id="KW-0472">Membrane</keyword>
<keyword evidence="6" id="KW-0175">Coiled coil</keyword>
<evidence type="ECO:0000313" key="11">
    <source>
        <dbReference type="Proteomes" id="UP000032611"/>
    </source>
</evidence>
<dbReference type="EMBL" id="CP010803">
    <property type="protein sequence ID" value="AJY46126.1"/>
    <property type="molecule type" value="Genomic_DNA"/>
</dbReference>